<evidence type="ECO:0000313" key="2">
    <source>
        <dbReference type="EnsemblMetazoa" id="SMAR002052-PA"/>
    </source>
</evidence>
<evidence type="ECO:0000256" key="1">
    <source>
        <dbReference type="SAM" id="Coils"/>
    </source>
</evidence>
<feature type="coiled-coil region" evidence="1">
    <location>
        <begin position="37"/>
        <end position="90"/>
    </location>
</feature>
<accession>T1IM58</accession>
<proteinExistence type="predicted"/>
<organism evidence="2 3">
    <name type="scientific">Strigamia maritima</name>
    <name type="common">European centipede</name>
    <name type="synonym">Geophilus maritimus</name>
    <dbReference type="NCBI Taxonomy" id="126957"/>
    <lineage>
        <taxon>Eukaryota</taxon>
        <taxon>Metazoa</taxon>
        <taxon>Ecdysozoa</taxon>
        <taxon>Arthropoda</taxon>
        <taxon>Myriapoda</taxon>
        <taxon>Chilopoda</taxon>
        <taxon>Pleurostigmophora</taxon>
        <taxon>Geophilomorpha</taxon>
        <taxon>Linotaeniidae</taxon>
        <taxon>Strigamia</taxon>
    </lineage>
</organism>
<dbReference type="OMA" id="VEIQMKS"/>
<dbReference type="HOGENOM" id="CLU_1429710_0_0_1"/>
<dbReference type="Proteomes" id="UP000014500">
    <property type="component" value="Unassembled WGS sequence"/>
</dbReference>
<dbReference type="EnsemblMetazoa" id="SMAR002052-RA">
    <property type="protein sequence ID" value="SMAR002052-PA"/>
    <property type="gene ID" value="SMAR002052"/>
</dbReference>
<dbReference type="AlphaFoldDB" id="T1IM58"/>
<sequence>MTLNASTMSNITIAARLNFDTDAQMEKSDERRRSIDMITAKSVISKLENKVDQLETSEKMEKMQNLEKEMAKLVEKLNRYQELSASLKKSSDHTKSVLEKQILSVQREKIKSDEKYDEQICLLKNTNTVLQSTVDKNGVEIQMKSSEIEMLKEQLKLQTKKTDDTLQLLKETEESALLLSTAQNQIKVID</sequence>
<reference evidence="3" key="1">
    <citation type="submission" date="2011-05" db="EMBL/GenBank/DDBJ databases">
        <authorList>
            <person name="Richards S.R."/>
            <person name="Qu J."/>
            <person name="Jiang H."/>
            <person name="Jhangiani S.N."/>
            <person name="Agravi P."/>
            <person name="Goodspeed R."/>
            <person name="Gross S."/>
            <person name="Mandapat C."/>
            <person name="Jackson L."/>
            <person name="Mathew T."/>
            <person name="Pu L."/>
            <person name="Thornton R."/>
            <person name="Saada N."/>
            <person name="Wilczek-Boney K.B."/>
            <person name="Lee S."/>
            <person name="Kovar C."/>
            <person name="Wu Y."/>
            <person name="Scherer S.E."/>
            <person name="Worley K.C."/>
            <person name="Muzny D.M."/>
            <person name="Gibbs R."/>
        </authorList>
    </citation>
    <scope>NUCLEOTIDE SEQUENCE</scope>
    <source>
        <strain evidence="3">Brora</strain>
    </source>
</reference>
<keyword evidence="3" id="KW-1185">Reference proteome</keyword>
<name>T1IM58_STRMM</name>
<keyword evidence="1" id="KW-0175">Coiled coil</keyword>
<dbReference type="EMBL" id="JH430968">
    <property type="status" value="NOT_ANNOTATED_CDS"/>
    <property type="molecule type" value="Genomic_DNA"/>
</dbReference>
<reference evidence="2" key="2">
    <citation type="submission" date="2015-02" db="UniProtKB">
        <authorList>
            <consortium name="EnsemblMetazoa"/>
        </authorList>
    </citation>
    <scope>IDENTIFICATION</scope>
</reference>
<evidence type="ECO:0000313" key="3">
    <source>
        <dbReference type="Proteomes" id="UP000014500"/>
    </source>
</evidence>
<protein>
    <submittedName>
        <fullName evidence="2">Uncharacterized protein</fullName>
    </submittedName>
</protein>